<keyword evidence="3" id="KW-1185">Reference proteome</keyword>
<evidence type="ECO:0000313" key="2">
    <source>
        <dbReference type="EMBL" id="KYK61095.1"/>
    </source>
</evidence>
<feature type="compositionally biased region" description="Basic and acidic residues" evidence="1">
    <location>
        <begin position="181"/>
        <end position="190"/>
    </location>
</feature>
<dbReference type="Proteomes" id="UP000076580">
    <property type="component" value="Chromosome 01"/>
</dbReference>
<protein>
    <submittedName>
        <fullName evidence="2">Uncharacterized protein</fullName>
    </submittedName>
</protein>
<dbReference type="RefSeq" id="XP_040660447.1">
    <property type="nucleotide sequence ID" value="XM_040799564.1"/>
</dbReference>
<reference evidence="2 3" key="1">
    <citation type="journal article" date="2016" name="Sci. Rep.">
        <title>Insights into Adaptations to a Near-Obligate Nematode Endoparasitic Lifestyle from the Finished Genome of Drechmeria coniospora.</title>
        <authorList>
            <person name="Zhang L."/>
            <person name="Zhou Z."/>
            <person name="Guo Q."/>
            <person name="Fokkens L."/>
            <person name="Miskei M."/>
            <person name="Pocsi I."/>
            <person name="Zhang W."/>
            <person name="Chen M."/>
            <person name="Wang L."/>
            <person name="Sun Y."/>
            <person name="Donzelli B.G."/>
            <person name="Gibson D.M."/>
            <person name="Nelson D.R."/>
            <person name="Luo J.G."/>
            <person name="Rep M."/>
            <person name="Liu H."/>
            <person name="Yang S."/>
            <person name="Wang J."/>
            <person name="Krasnoff S.B."/>
            <person name="Xu Y."/>
            <person name="Molnar I."/>
            <person name="Lin M."/>
        </authorList>
    </citation>
    <scope>NUCLEOTIDE SEQUENCE [LARGE SCALE GENOMIC DNA]</scope>
    <source>
        <strain evidence="2 3">ARSEF 6962</strain>
    </source>
</reference>
<organism evidence="2 3">
    <name type="scientific">Drechmeria coniospora</name>
    <name type="common">Nematophagous fungus</name>
    <name type="synonym">Meria coniospora</name>
    <dbReference type="NCBI Taxonomy" id="98403"/>
    <lineage>
        <taxon>Eukaryota</taxon>
        <taxon>Fungi</taxon>
        <taxon>Dikarya</taxon>
        <taxon>Ascomycota</taxon>
        <taxon>Pezizomycotina</taxon>
        <taxon>Sordariomycetes</taxon>
        <taxon>Hypocreomycetidae</taxon>
        <taxon>Hypocreales</taxon>
        <taxon>Ophiocordycipitaceae</taxon>
        <taxon>Drechmeria</taxon>
    </lineage>
</organism>
<dbReference type="InParanoid" id="A0A151GVG0"/>
<comment type="caution">
    <text evidence="2">The sequence shown here is derived from an EMBL/GenBank/DDBJ whole genome shotgun (WGS) entry which is preliminary data.</text>
</comment>
<dbReference type="GeneID" id="63714879"/>
<feature type="compositionally biased region" description="Basic and acidic residues" evidence="1">
    <location>
        <begin position="199"/>
        <end position="211"/>
    </location>
</feature>
<accession>A0A151GVG0</accession>
<feature type="region of interest" description="Disordered" evidence="1">
    <location>
        <begin position="181"/>
        <end position="229"/>
    </location>
</feature>
<proteinExistence type="predicted"/>
<evidence type="ECO:0000256" key="1">
    <source>
        <dbReference type="SAM" id="MobiDB-lite"/>
    </source>
</evidence>
<dbReference type="EMBL" id="LAYC01000001">
    <property type="protein sequence ID" value="KYK61095.1"/>
    <property type="molecule type" value="Genomic_DNA"/>
</dbReference>
<sequence length="277" mass="31930">MNSPDGNPQTYGYGTEIVASMMHEALCSRLETLAKTHEQATPEFELPDSEECYQWACEDLRLHFKPQEAEKLRMRTYQREYWEFECLQYEDALKSLMWQKACASDEENNCAGHAAPTAHCWRTRAFLYRDLLKHSGLSLAQIRDARLSISNQKYWEYEADLLEQRVALREHEMREALWKKQERQRLRESPTTRPAKRSQPADKVDMSDHVNADGGVSSRTRSRTRLSARGAGISKSVPLCAKTAMLPSNRTWWSPLLLEPAQPGFLTLLLSSFGADW</sequence>
<gene>
    <name evidence="2" type="ORF">DCS_02236</name>
</gene>
<name>A0A151GVG0_DRECN</name>
<evidence type="ECO:0000313" key="3">
    <source>
        <dbReference type="Proteomes" id="UP000076580"/>
    </source>
</evidence>
<dbReference type="AlphaFoldDB" id="A0A151GVG0"/>